<dbReference type="Proteomes" id="UP000504636">
    <property type="component" value="Unplaced"/>
</dbReference>
<reference evidence="1 3" key="1">
    <citation type="journal article" date="2020" name="Stud. Mycol.">
        <title>101 Dothideomycetes genomes: a test case for predicting lifestyles and emergence of pathogens.</title>
        <authorList>
            <person name="Haridas S."/>
            <person name="Albert R."/>
            <person name="Binder M."/>
            <person name="Bloem J."/>
            <person name="Labutti K."/>
            <person name="Salamov A."/>
            <person name="Andreopoulos B."/>
            <person name="Baker S."/>
            <person name="Barry K."/>
            <person name="Bills G."/>
            <person name="Bluhm B."/>
            <person name="Cannon C."/>
            <person name="Castanera R."/>
            <person name="Culley D."/>
            <person name="Daum C."/>
            <person name="Ezra D."/>
            <person name="Gonzalez J."/>
            <person name="Henrissat B."/>
            <person name="Kuo A."/>
            <person name="Liang C."/>
            <person name="Lipzen A."/>
            <person name="Lutzoni F."/>
            <person name="Magnuson J."/>
            <person name="Mondo S."/>
            <person name="Nolan M."/>
            <person name="Ohm R."/>
            <person name="Pangilinan J."/>
            <person name="Park H.-J."/>
            <person name="Ramirez L."/>
            <person name="Alfaro M."/>
            <person name="Sun H."/>
            <person name="Tritt A."/>
            <person name="Yoshinaga Y."/>
            <person name="Zwiers L.-H."/>
            <person name="Turgeon B."/>
            <person name="Goodwin S."/>
            <person name="Spatafora J."/>
            <person name="Crous P."/>
            <person name="Grigoriev I."/>
        </authorList>
    </citation>
    <scope>NUCLEOTIDE SEQUENCE</scope>
    <source>
        <strain evidence="1 3">CBS 304.34</strain>
    </source>
</reference>
<accession>A0A6A6Z5K0</accession>
<protein>
    <submittedName>
        <fullName evidence="1 3">Uncharacterized protein</fullName>
    </submittedName>
</protein>
<dbReference type="OrthoDB" id="3795764at2759"/>
<dbReference type="EMBL" id="MU003693">
    <property type="protein sequence ID" value="KAF2816381.1"/>
    <property type="molecule type" value="Genomic_DNA"/>
</dbReference>
<dbReference type="GeneID" id="54468453"/>
<evidence type="ECO:0000313" key="3">
    <source>
        <dbReference type="RefSeq" id="XP_033583345.1"/>
    </source>
</evidence>
<evidence type="ECO:0000313" key="2">
    <source>
        <dbReference type="Proteomes" id="UP000504636"/>
    </source>
</evidence>
<sequence>MRDDLTQTLYNDFPALYTGMCWGFETGNGWYQIIRCLSISINNIIASASLDPSQFTAVQVKEKFGLLRVYISTTNNAIQDAIYHAVQESSRTCEMCGGPGVQIARGGWMRVSCEPCEAERVRIRRKDTRRYNRRDSGTMEVE</sequence>
<dbReference type="AlphaFoldDB" id="A0A6A6Z5K0"/>
<proteinExistence type="predicted"/>
<reference evidence="3" key="2">
    <citation type="submission" date="2020-04" db="EMBL/GenBank/DDBJ databases">
        <authorList>
            <consortium name="NCBI Genome Project"/>
        </authorList>
    </citation>
    <scope>NUCLEOTIDE SEQUENCE</scope>
    <source>
        <strain evidence="3">CBS 304.34</strain>
    </source>
</reference>
<keyword evidence="2" id="KW-1185">Reference proteome</keyword>
<name>A0A6A6Z5K0_9PEZI</name>
<organism evidence="1">
    <name type="scientific">Mytilinidion resinicola</name>
    <dbReference type="NCBI Taxonomy" id="574789"/>
    <lineage>
        <taxon>Eukaryota</taxon>
        <taxon>Fungi</taxon>
        <taxon>Dikarya</taxon>
        <taxon>Ascomycota</taxon>
        <taxon>Pezizomycotina</taxon>
        <taxon>Dothideomycetes</taxon>
        <taxon>Pleosporomycetidae</taxon>
        <taxon>Mytilinidiales</taxon>
        <taxon>Mytilinidiaceae</taxon>
        <taxon>Mytilinidion</taxon>
    </lineage>
</organism>
<reference evidence="3" key="3">
    <citation type="submission" date="2025-04" db="UniProtKB">
        <authorList>
            <consortium name="RefSeq"/>
        </authorList>
    </citation>
    <scope>IDENTIFICATION</scope>
    <source>
        <strain evidence="3">CBS 304.34</strain>
    </source>
</reference>
<dbReference type="RefSeq" id="XP_033583345.1">
    <property type="nucleotide sequence ID" value="XM_033727560.1"/>
</dbReference>
<gene>
    <name evidence="1 3" type="ORF">BDZ99DRAFT_566219</name>
</gene>
<evidence type="ECO:0000313" key="1">
    <source>
        <dbReference type="EMBL" id="KAF2816381.1"/>
    </source>
</evidence>